<name>A0A3B3BSV7_ORYME</name>
<evidence type="ECO:0000313" key="2">
    <source>
        <dbReference type="Proteomes" id="UP000261560"/>
    </source>
</evidence>
<dbReference type="Proteomes" id="UP000261560">
    <property type="component" value="Unplaced"/>
</dbReference>
<evidence type="ECO:0000313" key="1">
    <source>
        <dbReference type="Ensembl" id="ENSOMEP00000007877.1"/>
    </source>
</evidence>
<keyword evidence="2" id="KW-1185">Reference proteome</keyword>
<dbReference type="PaxDb" id="30732-ENSOMEP00000007877"/>
<protein>
    <submittedName>
        <fullName evidence="1">Uncharacterized protein</fullName>
    </submittedName>
</protein>
<sequence length="267" mass="28979">VHPLDYVTAVIEDTTNVLGVHSAGEVRVAVICPDLHDSHQKLIPDEELCSSDLRIFSSIWNTCIQIYRAHTLFSLQNLVYGLQKSAFHHRTKRSSATSPAVGGVVLSDHHVVAATGCHEDDFRKNCGFPTIKTLDPLSTINSNSLEVDFVHLESAHVHACVLCTCVVLLLSAVNQLIFIGTLEAGLHAIILPQLLSMLKEVLAHKHTITCSVCLLLAYTPVGSITPLDVSLGRSDAALLSARISWILAVFGQVTAVITLQSMYVTLE</sequence>
<organism evidence="1 2">
    <name type="scientific">Oryzias melastigma</name>
    <name type="common">Marine medaka</name>
    <dbReference type="NCBI Taxonomy" id="30732"/>
    <lineage>
        <taxon>Eukaryota</taxon>
        <taxon>Metazoa</taxon>
        <taxon>Chordata</taxon>
        <taxon>Craniata</taxon>
        <taxon>Vertebrata</taxon>
        <taxon>Euteleostomi</taxon>
        <taxon>Actinopterygii</taxon>
        <taxon>Neopterygii</taxon>
        <taxon>Teleostei</taxon>
        <taxon>Neoteleostei</taxon>
        <taxon>Acanthomorphata</taxon>
        <taxon>Ovalentaria</taxon>
        <taxon>Atherinomorphae</taxon>
        <taxon>Beloniformes</taxon>
        <taxon>Adrianichthyidae</taxon>
        <taxon>Oryziinae</taxon>
        <taxon>Oryzias</taxon>
    </lineage>
</organism>
<reference evidence="1" key="1">
    <citation type="submission" date="2025-08" db="UniProtKB">
        <authorList>
            <consortium name="Ensembl"/>
        </authorList>
    </citation>
    <scope>IDENTIFICATION</scope>
</reference>
<dbReference type="AlphaFoldDB" id="A0A3B3BSV7"/>
<accession>A0A3B3BSV7</accession>
<reference evidence="1" key="2">
    <citation type="submission" date="2025-09" db="UniProtKB">
        <authorList>
            <consortium name="Ensembl"/>
        </authorList>
    </citation>
    <scope>IDENTIFICATION</scope>
</reference>
<dbReference type="Ensembl" id="ENSOMET00000003367.1">
    <property type="protein sequence ID" value="ENSOMEP00000007877.1"/>
    <property type="gene ID" value="ENSOMEG00000009040.1"/>
</dbReference>
<dbReference type="GeneTree" id="ENSGT00940000177091"/>
<proteinExistence type="predicted"/>
<dbReference type="OMA" id="HHAQNVV"/>